<dbReference type="InterPro" id="IPR035681">
    <property type="entry name" value="ComA-like_MBL"/>
</dbReference>
<evidence type="ECO:0000259" key="1">
    <source>
        <dbReference type="Pfam" id="PF00753"/>
    </source>
</evidence>
<dbReference type="Proteomes" id="UP000183404">
    <property type="component" value="Unassembled WGS sequence"/>
</dbReference>
<dbReference type="Pfam" id="PF00753">
    <property type="entry name" value="Lactamase_B"/>
    <property type="match status" value="1"/>
</dbReference>
<feature type="domain" description="Metallo-beta-lactamase" evidence="1">
    <location>
        <begin position="157"/>
        <end position="222"/>
    </location>
</feature>
<evidence type="ECO:0000313" key="4">
    <source>
        <dbReference type="Proteomes" id="UP000183404"/>
    </source>
</evidence>
<dbReference type="Gene3D" id="3.60.15.10">
    <property type="entry name" value="Ribonuclease Z/Hydroxyacylglutathione hydrolase-like"/>
    <property type="match status" value="1"/>
</dbReference>
<dbReference type="PANTHER" id="PTHR30619:SF1">
    <property type="entry name" value="RECOMBINATION PROTEIN 2"/>
    <property type="match status" value="1"/>
</dbReference>
<organism evidence="3 4">
    <name type="scientific">Thermoanaerobacter thermohydrosulfuricus</name>
    <name type="common">Clostridium thermohydrosulfuricum</name>
    <dbReference type="NCBI Taxonomy" id="1516"/>
    <lineage>
        <taxon>Bacteria</taxon>
        <taxon>Bacillati</taxon>
        <taxon>Bacillota</taxon>
        <taxon>Clostridia</taxon>
        <taxon>Thermoanaerobacterales</taxon>
        <taxon>Thermoanaerobacteraceae</taxon>
        <taxon>Thermoanaerobacter</taxon>
    </lineage>
</organism>
<dbReference type="SUPFAM" id="SSF56281">
    <property type="entry name" value="Metallo-hydrolase/oxidoreductase"/>
    <property type="match status" value="1"/>
</dbReference>
<name>A0A1G7TCT6_THETY</name>
<dbReference type="InterPro" id="IPR001279">
    <property type="entry name" value="Metallo-B-lactamas"/>
</dbReference>
<dbReference type="SUPFAM" id="SSF55383">
    <property type="entry name" value="Copper amine oxidase, domain N"/>
    <property type="match status" value="1"/>
</dbReference>
<dbReference type="Gene3D" id="3.30.457.10">
    <property type="entry name" value="Copper amine oxidase-like, N-terminal domain"/>
    <property type="match status" value="1"/>
</dbReference>
<proteinExistence type="predicted"/>
<dbReference type="EMBL" id="FNBS01000062">
    <property type="protein sequence ID" value="SDG32410.1"/>
    <property type="molecule type" value="Genomic_DNA"/>
</dbReference>
<dbReference type="CDD" id="cd07731">
    <property type="entry name" value="ComA-like_MBL-fold"/>
    <property type="match status" value="1"/>
</dbReference>
<gene>
    <name evidence="3" type="ORF">SAMN04244560_02154</name>
</gene>
<dbReference type="InterPro" id="IPR036866">
    <property type="entry name" value="RibonucZ/Hydroxyglut_hydro"/>
</dbReference>
<dbReference type="InterPro" id="IPR036582">
    <property type="entry name" value="Mao_N_sf"/>
</dbReference>
<evidence type="ECO:0000259" key="2">
    <source>
        <dbReference type="Pfam" id="PF07833"/>
    </source>
</evidence>
<dbReference type="InterPro" id="IPR052159">
    <property type="entry name" value="Competence_DNA_uptake"/>
</dbReference>
<reference evidence="3 4" key="1">
    <citation type="submission" date="2016-10" db="EMBL/GenBank/DDBJ databases">
        <authorList>
            <person name="de Groot N.N."/>
        </authorList>
    </citation>
    <scope>NUCLEOTIDE SEQUENCE [LARGE SCALE GENOMIC DNA]</scope>
    <source>
        <strain evidence="3 4">DSM 569</strain>
    </source>
</reference>
<protein>
    <submittedName>
        <fullName evidence="3">Metallo-beta-lactamase superfamily protein</fullName>
    </submittedName>
</protein>
<dbReference type="PANTHER" id="PTHR30619">
    <property type="entry name" value="DNA INTERNALIZATION/COMPETENCE PROTEIN COMEC/REC2"/>
    <property type="match status" value="1"/>
</dbReference>
<dbReference type="InterPro" id="IPR012854">
    <property type="entry name" value="Cu_amine_oxidase-like_N"/>
</dbReference>
<sequence>MYKTYKKILSIFLSLLILTIIFNPIYTKADNITITINGQNVTFNQQPILKNSTTLVPMRAFFEELGARVDWDESTQTVTGIRDNTIVQLTTGSKKAKVNGQEKELKVEAQLINGYTYIPLRFVGEALGDEVIWQNGHIIINSKKAPPSGKLTVSYIDVGQGDSIFIQTPSGKTMLIDAGVPEMGSRVVDYIRSRGVNKIDIVVGTHPHADHIGGIPAVIENFQSRCVESRPPRKFFGLNMGIFKSSKSKICSNILR</sequence>
<dbReference type="AlphaFoldDB" id="A0A1G7TCT6"/>
<dbReference type="Pfam" id="PF07833">
    <property type="entry name" value="Cu_amine_oxidN1"/>
    <property type="match status" value="1"/>
</dbReference>
<evidence type="ECO:0000313" key="3">
    <source>
        <dbReference type="EMBL" id="SDG32410.1"/>
    </source>
</evidence>
<feature type="domain" description="Copper amine oxidase-like N-terminal" evidence="2">
    <location>
        <begin position="35"/>
        <end position="136"/>
    </location>
</feature>
<accession>A0A1G7TCT6</accession>